<evidence type="ECO:0000313" key="1">
    <source>
        <dbReference type="EMBL" id="OFV67527.1"/>
    </source>
</evidence>
<protein>
    <submittedName>
        <fullName evidence="1">Uncharacterized protein</fullName>
    </submittedName>
</protein>
<proteinExistence type="predicted"/>
<dbReference type="EMBL" id="LYOS01000004">
    <property type="protein sequence ID" value="OFV67527.1"/>
    <property type="molecule type" value="Genomic_DNA"/>
</dbReference>
<keyword evidence="2" id="KW-1185">Reference proteome</keyword>
<dbReference type="STRING" id="1838285.SCAL_001445"/>
<accession>A0A1F2P828</accession>
<name>A0A1F2P828_9EURY</name>
<dbReference type="AlphaFoldDB" id="A0A1F2P828"/>
<organism evidence="1 2">
    <name type="scientific">Candidatus Syntropharchaeum caldarium</name>
    <dbReference type="NCBI Taxonomy" id="1838285"/>
    <lineage>
        <taxon>Archaea</taxon>
        <taxon>Methanobacteriati</taxon>
        <taxon>Methanobacteriota</taxon>
        <taxon>Stenosarchaea group</taxon>
        <taxon>Methanomicrobia</taxon>
        <taxon>Methanosarcinales</taxon>
        <taxon>ANME-2 cluster</taxon>
        <taxon>Candidatus Syntropharchaeum</taxon>
    </lineage>
</organism>
<gene>
    <name evidence="1" type="ORF">SCAL_001445</name>
</gene>
<dbReference type="Proteomes" id="UP000186940">
    <property type="component" value="Unassembled WGS sequence"/>
</dbReference>
<evidence type="ECO:0000313" key="2">
    <source>
        <dbReference type="Proteomes" id="UP000186940"/>
    </source>
</evidence>
<reference evidence="1" key="1">
    <citation type="submission" date="2016-05" db="EMBL/GenBank/DDBJ databases">
        <title>Microbial consortia oxidize butane by reversing methanogenesis.</title>
        <authorList>
            <person name="Laso-Perez R."/>
            <person name="Richter M."/>
            <person name="Wegener G."/>
            <person name="Musat F."/>
        </authorList>
    </citation>
    <scope>NUCLEOTIDE SEQUENCE [LARGE SCALE GENOMIC DNA]</scope>
    <source>
        <strain evidence="1">BOX2</strain>
    </source>
</reference>
<sequence length="145" mass="16214">MLELYGSGLLLKTIMDEIADEHGPKEANKIAYKAGEEIGAKLTDKLLPVPDPEEALRVLAEYVRPYIYIQIKRKKESNGSTEFEVSYPRCMIRKITRGAVPSSLCRAKAGWIESALMGMTGLKVKMETTRIQPEKNICYGTITFG</sequence>
<comment type="caution">
    <text evidence="1">The sequence shown here is derived from an EMBL/GenBank/DDBJ whole genome shotgun (WGS) entry which is preliminary data.</text>
</comment>